<name>A0ACC0YUN4_9ROSI</name>
<proteinExistence type="predicted"/>
<evidence type="ECO:0000313" key="2">
    <source>
        <dbReference type="Proteomes" id="UP001163603"/>
    </source>
</evidence>
<dbReference type="Proteomes" id="UP001163603">
    <property type="component" value="Chromosome 5"/>
</dbReference>
<protein>
    <submittedName>
        <fullName evidence="1">Uncharacterized protein</fullName>
    </submittedName>
</protein>
<comment type="caution">
    <text evidence="1">The sequence shown here is derived from an EMBL/GenBank/DDBJ whole genome shotgun (WGS) entry which is preliminary data.</text>
</comment>
<dbReference type="EMBL" id="CM047740">
    <property type="protein sequence ID" value="KAJ0041223.1"/>
    <property type="molecule type" value="Genomic_DNA"/>
</dbReference>
<accession>A0ACC0YUN4</accession>
<gene>
    <name evidence="1" type="ORF">Pint_26984</name>
</gene>
<reference evidence="2" key="1">
    <citation type="journal article" date="2023" name="G3 (Bethesda)">
        <title>Genome assembly and association tests identify interacting loci associated with vigor, precocity, and sex in interspecific pistachio rootstocks.</title>
        <authorList>
            <person name="Palmer W."/>
            <person name="Jacygrad E."/>
            <person name="Sagayaradj S."/>
            <person name="Cavanaugh K."/>
            <person name="Han R."/>
            <person name="Bertier L."/>
            <person name="Beede B."/>
            <person name="Kafkas S."/>
            <person name="Golino D."/>
            <person name="Preece J."/>
            <person name="Michelmore R."/>
        </authorList>
    </citation>
    <scope>NUCLEOTIDE SEQUENCE [LARGE SCALE GENOMIC DNA]</scope>
</reference>
<keyword evidence="2" id="KW-1185">Reference proteome</keyword>
<evidence type="ECO:0000313" key="1">
    <source>
        <dbReference type="EMBL" id="KAJ0041223.1"/>
    </source>
</evidence>
<sequence>MQNFVRQTSFNDDDKYRNTRVGKKDVKETNFCKDDKYTDTNNPPKTSRSSVGHTSVEQQKGLRTRRAISVTKECCQAEGINKDVKTTELNHPGGIKSTEHASKEQHKGVHKHDNSYELDRDAKSDPSKVTISGSRQKETLIALSNQQKGIFKQEDTSTKDKFGY</sequence>
<organism evidence="1 2">
    <name type="scientific">Pistacia integerrima</name>
    <dbReference type="NCBI Taxonomy" id="434235"/>
    <lineage>
        <taxon>Eukaryota</taxon>
        <taxon>Viridiplantae</taxon>
        <taxon>Streptophyta</taxon>
        <taxon>Embryophyta</taxon>
        <taxon>Tracheophyta</taxon>
        <taxon>Spermatophyta</taxon>
        <taxon>Magnoliopsida</taxon>
        <taxon>eudicotyledons</taxon>
        <taxon>Gunneridae</taxon>
        <taxon>Pentapetalae</taxon>
        <taxon>rosids</taxon>
        <taxon>malvids</taxon>
        <taxon>Sapindales</taxon>
        <taxon>Anacardiaceae</taxon>
        <taxon>Pistacia</taxon>
    </lineage>
</organism>